<dbReference type="Gene3D" id="3.40.190.10">
    <property type="entry name" value="Periplasmic binding protein-like II"/>
    <property type="match status" value="2"/>
</dbReference>
<sequence length="326" mass="35100">MANLRSIRTFVALLAAAIPAHWTLFSAVPCHGAGPLKIGVLQIEDVVPLYVARQNEYFRVEGVEVSLVPFLSALERDSALAAGAIDGAINDPIGAILFDQGRGLVRITSLGLGRTPAEGIFAILAAPGSTIHRIDDLKRVEIAVSSATIIDYVTERLLIGSGLAAGEIHTIDVKKMPIRMQMLLSGAVQAATLPEPLASIAVDNGARILISDDQADESLSQTVLVFRTAVLTERPEDVASFFRAYASGVEALNDRPESYRDLVVQVGRIPPNLAPHYPIPTYPLPQPFPRELYQPVMDWLSSRGLVEALPYETMVASDFLGDSAPQ</sequence>
<feature type="domain" description="SsuA/THI5-like" evidence="2">
    <location>
        <begin position="45"/>
        <end position="257"/>
    </location>
</feature>
<reference evidence="3 4" key="1">
    <citation type="submission" date="2016-11" db="EMBL/GenBank/DDBJ databases">
        <authorList>
            <person name="Jaros S."/>
            <person name="Januszkiewicz K."/>
            <person name="Wedrychowicz H."/>
        </authorList>
    </citation>
    <scope>NUCLEOTIDE SEQUENCE [LARGE SCALE GENOMIC DNA]</scope>
    <source>
        <strain evidence="3 4">DSM 9705</strain>
    </source>
</reference>
<dbReference type="OrthoDB" id="9815602at2"/>
<feature type="signal peptide" evidence="1">
    <location>
        <begin position="1"/>
        <end position="22"/>
    </location>
</feature>
<dbReference type="STRING" id="1121409.SAMN02745124_03503"/>
<evidence type="ECO:0000259" key="2">
    <source>
        <dbReference type="Pfam" id="PF09084"/>
    </source>
</evidence>
<gene>
    <name evidence="3" type="ORF">SAMN02745124_03503</name>
</gene>
<dbReference type="InterPro" id="IPR015168">
    <property type="entry name" value="SsuA/THI5"/>
</dbReference>
<dbReference type="SUPFAM" id="SSF53850">
    <property type="entry name" value="Periplasmic binding protein-like II"/>
    <property type="match status" value="1"/>
</dbReference>
<dbReference type="EMBL" id="FQXS01000025">
    <property type="protein sequence ID" value="SHI05297.1"/>
    <property type="molecule type" value="Genomic_DNA"/>
</dbReference>
<organism evidence="3 4">
    <name type="scientific">Desulfofustis glycolicus DSM 9705</name>
    <dbReference type="NCBI Taxonomy" id="1121409"/>
    <lineage>
        <taxon>Bacteria</taxon>
        <taxon>Pseudomonadati</taxon>
        <taxon>Thermodesulfobacteriota</taxon>
        <taxon>Desulfobulbia</taxon>
        <taxon>Desulfobulbales</taxon>
        <taxon>Desulfocapsaceae</taxon>
        <taxon>Desulfofustis</taxon>
    </lineage>
</organism>
<evidence type="ECO:0000256" key="1">
    <source>
        <dbReference type="SAM" id="SignalP"/>
    </source>
</evidence>
<keyword evidence="1" id="KW-0732">Signal</keyword>
<dbReference type="Pfam" id="PF09084">
    <property type="entry name" value="NMT1"/>
    <property type="match status" value="1"/>
</dbReference>
<name>A0A1M5XZQ8_9BACT</name>
<keyword evidence="4" id="KW-1185">Reference proteome</keyword>
<evidence type="ECO:0000313" key="3">
    <source>
        <dbReference type="EMBL" id="SHI05297.1"/>
    </source>
</evidence>
<dbReference type="PANTHER" id="PTHR30024">
    <property type="entry name" value="ALIPHATIC SULFONATES-BINDING PROTEIN-RELATED"/>
    <property type="match status" value="1"/>
</dbReference>
<accession>A0A1M5XZQ8</accession>
<dbReference type="RefSeq" id="WP_073378068.1">
    <property type="nucleotide sequence ID" value="NZ_FQXS01000025.1"/>
</dbReference>
<evidence type="ECO:0000313" key="4">
    <source>
        <dbReference type="Proteomes" id="UP000184139"/>
    </source>
</evidence>
<feature type="chain" id="PRO_5012680430" evidence="1">
    <location>
        <begin position="23"/>
        <end position="326"/>
    </location>
</feature>
<protein>
    <submittedName>
        <fullName evidence="3">NitT/TauT family transport system substrate-binding protein</fullName>
    </submittedName>
</protein>
<proteinExistence type="predicted"/>
<dbReference type="AlphaFoldDB" id="A0A1M5XZQ8"/>
<dbReference type="Proteomes" id="UP000184139">
    <property type="component" value="Unassembled WGS sequence"/>
</dbReference>